<comment type="pathway">
    <text evidence="2">Cell wall biogenesis; peptidoglycan biosynthesis.</text>
</comment>
<comment type="catalytic activity">
    <reaction evidence="16">
        <text>Preferential cleavage: (Ac)2-L-Lys-D-Ala-|-D-Ala. Also transpeptidation of peptidyl-alanyl moieties that are N-acyl substituents of D-alanine.</text>
        <dbReference type="EC" id="3.4.16.4"/>
    </reaction>
</comment>
<evidence type="ECO:0000256" key="14">
    <source>
        <dbReference type="ARBA" id="ARBA00023268"/>
    </source>
</evidence>
<keyword evidence="15" id="KW-0961">Cell wall biogenesis/degradation</keyword>
<dbReference type="GO" id="GO:0009252">
    <property type="term" value="P:peptidoglycan biosynthetic process"/>
    <property type="evidence" value="ECO:0007669"/>
    <property type="project" value="UniProtKB-KW"/>
</dbReference>
<dbReference type="GO" id="GO:0005886">
    <property type="term" value="C:plasma membrane"/>
    <property type="evidence" value="ECO:0007669"/>
    <property type="project" value="UniProtKB-SubCell"/>
</dbReference>
<proteinExistence type="inferred from homology"/>
<dbReference type="PANTHER" id="PTHR32282:SF11">
    <property type="entry name" value="PENICILLIN-BINDING PROTEIN 1B"/>
    <property type="match status" value="1"/>
</dbReference>
<dbReference type="GO" id="GO:0008955">
    <property type="term" value="F:peptidoglycan glycosyltransferase activity"/>
    <property type="evidence" value="ECO:0007669"/>
    <property type="project" value="UniProtKB-EC"/>
</dbReference>
<evidence type="ECO:0000313" key="20">
    <source>
        <dbReference type="EMBL" id="BDS06890.1"/>
    </source>
</evidence>
<keyword evidence="14" id="KW-0511">Multifunctional enzyme</keyword>
<evidence type="ECO:0000256" key="16">
    <source>
        <dbReference type="ARBA" id="ARBA00034000"/>
    </source>
</evidence>
<dbReference type="Pfam" id="PF00912">
    <property type="entry name" value="Transgly"/>
    <property type="match status" value="1"/>
</dbReference>
<keyword evidence="12" id="KW-0573">Peptidoglycan synthesis</keyword>
<evidence type="ECO:0000256" key="13">
    <source>
        <dbReference type="ARBA" id="ARBA00023136"/>
    </source>
</evidence>
<dbReference type="GO" id="GO:0030288">
    <property type="term" value="C:outer membrane-bounded periplasmic space"/>
    <property type="evidence" value="ECO:0007669"/>
    <property type="project" value="TreeGrafter"/>
</dbReference>
<name>A0AAT9FLP3_9BACT</name>
<evidence type="ECO:0000256" key="4">
    <source>
        <dbReference type="ARBA" id="ARBA00007739"/>
    </source>
</evidence>
<evidence type="ECO:0000256" key="7">
    <source>
        <dbReference type="ARBA" id="ARBA00022670"/>
    </source>
</evidence>
<dbReference type="GO" id="GO:0009002">
    <property type="term" value="F:serine-type D-Ala-D-Ala carboxypeptidase activity"/>
    <property type="evidence" value="ECO:0007669"/>
    <property type="project" value="UniProtKB-EC"/>
</dbReference>
<protein>
    <submittedName>
        <fullName evidence="20">Penicillin-binding protein</fullName>
    </submittedName>
</protein>
<dbReference type="FunFam" id="1.10.3810.10:FF:000001">
    <property type="entry name" value="Penicillin-binding protein 1A"/>
    <property type="match status" value="1"/>
</dbReference>
<evidence type="ECO:0000256" key="17">
    <source>
        <dbReference type="ARBA" id="ARBA00049902"/>
    </source>
</evidence>
<dbReference type="SUPFAM" id="SSF56601">
    <property type="entry name" value="beta-lactamase/transpeptidase-like"/>
    <property type="match status" value="1"/>
</dbReference>
<dbReference type="GO" id="GO:0008360">
    <property type="term" value="P:regulation of cell shape"/>
    <property type="evidence" value="ECO:0007669"/>
    <property type="project" value="UniProtKB-KW"/>
</dbReference>
<keyword evidence="10" id="KW-0378">Hydrolase</keyword>
<dbReference type="InterPro" id="IPR001264">
    <property type="entry name" value="Glyco_trans_51"/>
</dbReference>
<evidence type="ECO:0000256" key="18">
    <source>
        <dbReference type="SAM" id="Phobius"/>
    </source>
</evidence>
<evidence type="ECO:0000256" key="8">
    <source>
        <dbReference type="ARBA" id="ARBA00022676"/>
    </source>
</evidence>
<evidence type="ECO:0000256" key="10">
    <source>
        <dbReference type="ARBA" id="ARBA00022801"/>
    </source>
</evidence>
<evidence type="ECO:0000256" key="11">
    <source>
        <dbReference type="ARBA" id="ARBA00022960"/>
    </source>
</evidence>
<dbReference type="GO" id="GO:0006508">
    <property type="term" value="P:proteolysis"/>
    <property type="evidence" value="ECO:0007669"/>
    <property type="project" value="UniProtKB-KW"/>
</dbReference>
<keyword evidence="13 18" id="KW-0472">Membrane</keyword>
<evidence type="ECO:0000259" key="19">
    <source>
        <dbReference type="Pfam" id="PF00912"/>
    </source>
</evidence>
<organism evidence="20">
    <name type="scientific">Oceaniferula spumae</name>
    <dbReference type="NCBI Taxonomy" id="2979115"/>
    <lineage>
        <taxon>Bacteria</taxon>
        <taxon>Pseudomonadati</taxon>
        <taxon>Verrucomicrobiota</taxon>
        <taxon>Verrucomicrobiia</taxon>
        <taxon>Verrucomicrobiales</taxon>
        <taxon>Verrucomicrobiaceae</taxon>
        <taxon>Oceaniferula</taxon>
    </lineage>
</organism>
<evidence type="ECO:0000256" key="12">
    <source>
        <dbReference type="ARBA" id="ARBA00022984"/>
    </source>
</evidence>
<comment type="similarity">
    <text evidence="4">In the N-terminal section; belongs to the glycosyltransferase 51 family.</text>
</comment>
<dbReference type="InterPro" id="IPR050396">
    <property type="entry name" value="Glycosyltr_51/Transpeptidase"/>
</dbReference>
<evidence type="ECO:0000256" key="9">
    <source>
        <dbReference type="ARBA" id="ARBA00022679"/>
    </source>
</evidence>
<evidence type="ECO:0000256" key="5">
    <source>
        <dbReference type="ARBA" id="ARBA00022475"/>
    </source>
</evidence>
<sequence length="548" mass="61114">MSWKPANQSSRLPAWVPERLHRPLRWLVKWGLISSAILLAVVLFYFYLALQYNLNDVARMPERSVILDRNGEVFGNVHGERRRLITREEIPDVMVEALRAREDLRFYDHCGVDVKGLARATLRNIKDRSFTQGASTLTMQLARNSFEMRAKSLHRKFLEIAITLRIENHYKKDEILAHYLNRIYFGAGCHGVEEAAQTYFERPTSELNTGECAMIVGIIRGPHLFSPFRNLEGAKAQRDEVLERMQVCGFLTEEEKEKALQDPIRLASQEDRHRNSSYARESIRLRLQSILDQHDIRSGGLKIHTTLDTALQTRSSAVLKAPIQSIQDAADLQAALVVIDPGTGGILAICGGRDYEESPFNRAWLAKRDLGPAFTPFLEAMALERSKVVVSGNPVQTGRQLGVEETLRLSHRLGFGGPFQKTEDLYRGAIAASPMEVACAASAIVQQGERPEPHLITAITDSAGRVLYEAGMSGTKALSKAASKEALDSLKKDGGKLVTCTSSRRDGWAVAFKPEAVTVLWLGYDDPKKIATANQLQLALSKLLETVK</sequence>
<dbReference type="InterPro" id="IPR012338">
    <property type="entry name" value="Beta-lactam/transpept-like"/>
</dbReference>
<evidence type="ECO:0000256" key="15">
    <source>
        <dbReference type="ARBA" id="ARBA00023316"/>
    </source>
</evidence>
<gene>
    <name evidence="20" type="ORF">NT6N_19300</name>
</gene>
<keyword evidence="18" id="KW-1133">Transmembrane helix</keyword>
<evidence type="ECO:0000256" key="2">
    <source>
        <dbReference type="ARBA" id="ARBA00004752"/>
    </source>
</evidence>
<keyword evidence="18" id="KW-0812">Transmembrane</keyword>
<keyword evidence="7" id="KW-0645">Protease</keyword>
<feature type="domain" description="Glycosyl transferase family 51" evidence="19">
    <location>
        <begin position="71"/>
        <end position="246"/>
    </location>
</feature>
<keyword evidence="11" id="KW-0133">Cell shape</keyword>
<keyword evidence="6" id="KW-0121">Carboxypeptidase</keyword>
<comment type="catalytic activity">
    <reaction evidence="17">
        <text>[GlcNAc-(1-&gt;4)-Mur2Ac(oyl-L-Ala-gamma-D-Glu-L-Lys-D-Ala-D-Ala)](n)-di-trans,octa-cis-undecaprenyl diphosphate + beta-D-GlcNAc-(1-&gt;4)-Mur2Ac(oyl-L-Ala-gamma-D-Glu-L-Lys-D-Ala-D-Ala)-di-trans,octa-cis-undecaprenyl diphosphate = [GlcNAc-(1-&gt;4)-Mur2Ac(oyl-L-Ala-gamma-D-Glu-L-Lys-D-Ala-D-Ala)](n+1)-di-trans,octa-cis-undecaprenyl diphosphate + di-trans,octa-cis-undecaprenyl diphosphate + H(+)</text>
        <dbReference type="Rhea" id="RHEA:23708"/>
        <dbReference type="Rhea" id="RHEA-COMP:9602"/>
        <dbReference type="Rhea" id="RHEA-COMP:9603"/>
        <dbReference type="ChEBI" id="CHEBI:15378"/>
        <dbReference type="ChEBI" id="CHEBI:58405"/>
        <dbReference type="ChEBI" id="CHEBI:60033"/>
        <dbReference type="ChEBI" id="CHEBI:78435"/>
        <dbReference type="EC" id="2.4.99.28"/>
    </reaction>
</comment>
<dbReference type="InterPro" id="IPR023346">
    <property type="entry name" value="Lysozyme-like_dom_sf"/>
</dbReference>
<accession>A0AAT9FLP3</accession>
<comment type="subcellular location">
    <subcellularLocation>
        <location evidence="1">Cell membrane</location>
    </subcellularLocation>
</comment>
<comment type="similarity">
    <text evidence="3">In the C-terminal section; belongs to the transpeptidase family.</text>
</comment>
<dbReference type="SUPFAM" id="SSF53955">
    <property type="entry name" value="Lysozyme-like"/>
    <property type="match status" value="1"/>
</dbReference>
<evidence type="ECO:0000256" key="3">
    <source>
        <dbReference type="ARBA" id="ARBA00007090"/>
    </source>
</evidence>
<keyword evidence="9" id="KW-0808">Transferase</keyword>
<dbReference type="KEGG" id="osu:NT6N_19300"/>
<reference evidence="20" key="1">
    <citation type="submission" date="2024-07" db="EMBL/GenBank/DDBJ databases">
        <title>Complete genome sequence of Verrucomicrobiaceae bacterium NT6N.</title>
        <authorList>
            <person name="Huang C."/>
            <person name="Takami H."/>
            <person name="Hamasaki K."/>
        </authorList>
    </citation>
    <scope>NUCLEOTIDE SEQUENCE</scope>
    <source>
        <strain evidence="20">NT6N</strain>
    </source>
</reference>
<evidence type="ECO:0000256" key="6">
    <source>
        <dbReference type="ARBA" id="ARBA00022645"/>
    </source>
</evidence>
<dbReference type="Gene3D" id="3.40.710.10">
    <property type="entry name" value="DD-peptidase/beta-lactamase superfamily"/>
    <property type="match status" value="2"/>
</dbReference>
<dbReference type="GO" id="GO:0071555">
    <property type="term" value="P:cell wall organization"/>
    <property type="evidence" value="ECO:0007669"/>
    <property type="project" value="UniProtKB-KW"/>
</dbReference>
<dbReference type="AlphaFoldDB" id="A0AAT9FLP3"/>
<dbReference type="InterPro" id="IPR036950">
    <property type="entry name" value="PBP_transglycosylase"/>
</dbReference>
<keyword evidence="8" id="KW-0328">Glycosyltransferase</keyword>
<keyword evidence="5" id="KW-1003">Cell membrane</keyword>
<dbReference type="EMBL" id="AP026866">
    <property type="protein sequence ID" value="BDS06890.1"/>
    <property type="molecule type" value="Genomic_DNA"/>
</dbReference>
<evidence type="ECO:0000256" key="1">
    <source>
        <dbReference type="ARBA" id="ARBA00004236"/>
    </source>
</evidence>
<feature type="transmembrane region" description="Helical" evidence="18">
    <location>
        <begin position="27"/>
        <end position="50"/>
    </location>
</feature>
<dbReference type="PANTHER" id="PTHR32282">
    <property type="entry name" value="BINDING PROTEIN TRANSPEPTIDASE, PUTATIVE-RELATED"/>
    <property type="match status" value="1"/>
</dbReference>
<dbReference type="Gene3D" id="1.10.3810.10">
    <property type="entry name" value="Biosynthetic peptidoglycan transglycosylase-like"/>
    <property type="match status" value="1"/>
</dbReference>